<keyword evidence="2" id="KW-1185">Reference proteome</keyword>
<keyword evidence="1" id="KW-0472">Membrane</keyword>
<protein>
    <submittedName>
        <fullName evidence="3">Cysteine string protein</fullName>
    </submittedName>
</protein>
<name>A0A0K0E5G5_STRER</name>
<accession>A0A0K0E5G5</accession>
<evidence type="ECO:0000313" key="3">
    <source>
        <dbReference type="WBParaSite" id="SSTP_0000475000.1"/>
    </source>
</evidence>
<reference evidence="3" key="1">
    <citation type="submission" date="2015-08" db="UniProtKB">
        <authorList>
            <consortium name="WormBaseParasite"/>
        </authorList>
    </citation>
    <scope>IDENTIFICATION</scope>
</reference>
<evidence type="ECO:0000256" key="1">
    <source>
        <dbReference type="SAM" id="Phobius"/>
    </source>
</evidence>
<dbReference type="WBParaSite" id="TCONS_00015213.p1">
    <property type="protein sequence ID" value="TCONS_00015213.p1"/>
    <property type="gene ID" value="XLOC_010441"/>
</dbReference>
<feature type="transmembrane region" description="Helical" evidence="1">
    <location>
        <begin position="52"/>
        <end position="74"/>
    </location>
</feature>
<proteinExistence type="predicted"/>
<dbReference type="AlphaFoldDB" id="A0A0K0E5G5"/>
<keyword evidence="1" id="KW-0812">Transmembrane</keyword>
<organism evidence="3">
    <name type="scientific">Strongyloides stercoralis</name>
    <name type="common">Threadworm</name>
    <dbReference type="NCBI Taxonomy" id="6248"/>
    <lineage>
        <taxon>Eukaryota</taxon>
        <taxon>Metazoa</taxon>
        <taxon>Ecdysozoa</taxon>
        <taxon>Nematoda</taxon>
        <taxon>Chromadorea</taxon>
        <taxon>Rhabditida</taxon>
        <taxon>Tylenchina</taxon>
        <taxon>Panagrolaimomorpha</taxon>
        <taxon>Strongyloidoidea</taxon>
        <taxon>Strongyloididae</taxon>
        <taxon>Strongyloides</taxon>
    </lineage>
</organism>
<keyword evidence="1" id="KW-1133">Transmembrane helix</keyword>
<dbReference type="WBParaSite" id="SSTP_0000475000.1">
    <property type="protein sequence ID" value="SSTP_0000475000.1"/>
    <property type="gene ID" value="SSTP_0000475000"/>
</dbReference>
<evidence type="ECO:0000313" key="2">
    <source>
        <dbReference type="Proteomes" id="UP000035681"/>
    </source>
</evidence>
<dbReference type="Proteomes" id="UP000035681">
    <property type="component" value="Unplaced"/>
</dbReference>
<sequence>MDAYDISQYKGRYSKLLGEFNPNSVNYNPDLLRRLKGEKEETFLTWDTFSKYFGVFFGGVVVGIVATVLIMCWWDCCCMRCLRSCTSCDRCKNYNEIEDGTEGAE</sequence>